<accession>A0A7V7USX4</accession>
<dbReference type="EMBL" id="WBOT01000013">
    <property type="protein sequence ID" value="KAB2329281.1"/>
    <property type="molecule type" value="Genomic_DNA"/>
</dbReference>
<protein>
    <submittedName>
        <fullName evidence="1">Bh protein</fullName>
    </submittedName>
</protein>
<gene>
    <name evidence="1" type="ORF">F7732_21485</name>
</gene>
<evidence type="ECO:0000313" key="1">
    <source>
        <dbReference type="EMBL" id="KAB2329281.1"/>
    </source>
</evidence>
<dbReference type="RefSeq" id="WP_151576072.1">
    <property type="nucleotide sequence ID" value="NZ_WBOT01000013.1"/>
</dbReference>
<reference evidence="1 2" key="1">
    <citation type="journal article" date="2014" name="Arch. Microbiol.">
        <title>Bacillus mesophilum sp. nov., strain IITR-54T, a novel 4-chlorobiphenyl dechlorinating bacterium.</title>
        <authorList>
            <person name="Manickam N."/>
            <person name="Singh N.K."/>
            <person name="Bajaj A."/>
            <person name="Kumar R.M."/>
            <person name="Kaur G."/>
            <person name="Kaur N."/>
            <person name="Bala M."/>
            <person name="Kumar A."/>
            <person name="Mayilraj S."/>
        </authorList>
    </citation>
    <scope>NUCLEOTIDE SEQUENCE [LARGE SCALE GENOMIC DNA]</scope>
    <source>
        <strain evidence="1 2">IITR-54</strain>
    </source>
</reference>
<dbReference type="OrthoDB" id="2427546at2"/>
<dbReference type="Proteomes" id="UP000441354">
    <property type="component" value="Unassembled WGS sequence"/>
</dbReference>
<organism evidence="1 2">
    <name type="scientific">Bacillus mesophilum</name>
    <dbReference type="NCBI Taxonomy" id="1071718"/>
    <lineage>
        <taxon>Bacteria</taxon>
        <taxon>Bacillati</taxon>
        <taxon>Bacillota</taxon>
        <taxon>Bacilli</taxon>
        <taxon>Bacillales</taxon>
        <taxon>Bacillaceae</taxon>
        <taxon>Bacillus</taxon>
    </lineage>
</organism>
<name>A0A7V7USX4_9BACI</name>
<keyword evidence="2" id="KW-1185">Reference proteome</keyword>
<evidence type="ECO:0000313" key="2">
    <source>
        <dbReference type="Proteomes" id="UP000441354"/>
    </source>
</evidence>
<proteinExistence type="predicted"/>
<sequence length="112" mass="13619">MKFTEIDTYLFCSKCLDETIHHVSYLNGKLHRVQCEKCKRTNEMDLDFKRELYKEVYKRVVSKPSRMSEEYKNDDRIKLIEALPRRVFTKPYRLVKYLNETKEAYKKIKGNN</sequence>
<comment type="caution">
    <text evidence="1">The sequence shown here is derived from an EMBL/GenBank/DDBJ whole genome shotgun (WGS) entry which is preliminary data.</text>
</comment>
<dbReference type="AlphaFoldDB" id="A0A7V7USX4"/>